<dbReference type="EMBL" id="CALNXI010001758">
    <property type="protein sequence ID" value="CAH3176429.1"/>
    <property type="molecule type" value="Genomic_DNA"/>
</dbReference>
<evidence type="ECO:0008006" key="4">
    <source>
        <dbReference type="Google" id="ProtNLM"/>
    </source>
</evidence>
<dbReference type="InterPro" id="IPR023211">
    <property type="entry name" value="DNA_pol_palm_dom_sf"/>
</dbReference>
<keyword evidence="3" id="KW-1185">Reference proteome</keyword>
<name>A0ABN8RCR5_9CNID</name>
<feature type="region of interest" description="Disordered" evidence="1">
    <location>
        <begin position="208"/>
        <end position="283"/>
    </location>
</feature>
<evidence type="ECO:0000256" key="1">
    <source>
        <dbReference type="SAM" id="MobiDB-lite"/>
    </source>
</evidence>
<gene>
    <name evidence="2" type="ORF">PEVE_00010634</name>
</gene>
<accession>A0ABN8RCR5</accession>
<dbReference type="Gene3D" id="3.90.1600.10">
    <property type="entry name" value="Palm domain of DNA polymerase"/>
    <property type="match status" value="1"/>
</dbReference>
<sequence length="283" mass="31676">MGIPGSETALEEMMCRVLGDFIEEGFVDKLAVVLFFTTMGCGKGLFCHETRCKRTKGKRQRLNFVSVPFGAGWATVRTRRKWSKLVNRHFVETSQGLQVFCVMNDECVEVAFDKIDEDAERGQINIFVATFTTCWARLRLYHHLETVNLKSLYFDTDSVVINGGPDNSRSYLGNFLGDMTDELDPGDGMHDHIVEFVSCGPKNCGYGTKREKTEVKGARAHPQRTGERDASLSKQETLSPSRGVRPPERTADNDGAECLVHPQESGHQGTHDHLSEQDAWLGL</sequence>
<feature type="compositionally biased region" description="Basic and acidic residues" evidence="1">
    <location>
        <begin position="208"/>
        <end position="217"/>
    </location>
</feature>
<organism evidence="2 3">
    <name type="scientific">Porites evermanni</name>
    <dbReference type="NCBI Taxonomy" id="104178"/>
    <lineage>
        <taxon>Eukaryota</taxon>
        <taxon>Metazoa</taxon>
        <taxon>Cnidaria</taxon>
        <taxon>Anthozoa</taxon>
        <taxon>Hexacorallia</taxon>
        <taxon>Scleractinia</taxon>
        <taxon>Fungiina</taxon>
        <taxon>Poritidae</taxon>
        <taxon>Porites</taxon>
    </lineage>
</organism>
<dbReference type="SUPFAM" id="SSF56672">
    <property type="entry name" value="DNA/RNA polymerases"/>
    <property type="match status" value="1"/>
</dbReference>
<dbReference type="Proteomes" id="UP001159427">
    <property type="component" value="Unassembled WGS sequence"/>
</dbReference>
<evidence type="ECO:0000313" key="2">
    <source>
        <dbReference type="EMBL" id="CAH3176429.1"/>
    </source>
</evidence>
<evidence type="ECO:0000313" key="3">
    <source>
        <dbReference type="Proteomes" id="UP001159427"/>
    </source>
</evidence>
<proteinExistence type="predicted"/>
<protein>
    <recommendedName>
        <fullName evidence="4">DNA-directed DNA polymerase</fullName>
    </recommendedName>
</protein>
<dbReference type="PANTHER" id="PTHR33568">
    <property type="entry name" value="DNA POLYMERASE"/>
    <property type="match status" value="1"/>
</dbReference>
<comment type="caution">
    <text evidence="2">The sequence shown here is derived from an EMBL/GenBank/DDBJ whole genome shotgun (WGS) entry which is preliminary data.</text>
</comment>
<reference evidence="2 3" key="1">
    <citation type="submission" date="2022-05" db="EMBL/GenBank/DDBJ databases">
        <authorList>
            <consortium name="Genoscope - CEA"/>
            <person name="William W."/>
        </authorList>
    </citation>
    <scope>NUCLEOTIDE SEQUENCE [LARGE SCALE GENOMIC DNA]</scope>
</reference>
<dbReference type="PANTHER" id="PTHR33568:SF3">
    <property type="entry name" value="DNA-DIRECTED DNA POLYMERASE"/>
    <property type="match status" value="1"/>
</dbReference>
<dbReference type="InterPro" id="IPR043502">
    <property type="entry name" value="DNA/RNA_pol_sf"/>
</dbReference>